<feature type="domain" description="DUF5898" evidence="2">
    <location>
        <begin position="276"/>
        <end position="401"/>
    </location>
</feature>
<proteinExistence type="predicted"/>
<sequence length="439" mass="48003">MATMGRRPRPSAVPRAAPALSDGAIADARRHLQKARSGDPTTCVLSALSAILRERHPNKNGPRAFCGAGGLFAMHEGAIGLGLETRRAASHGSRLVDGPHDRRYTGVVLVYTSADNNTGDLGTVVFDWLMLLRVYRGVANPVAVVVTAGVWRLFWFADRPPSAARDADAREHLTDDNRFRVCGTCAHHVDDPSLARLLVGVFDDMVAILATPVGTITDERLPFVACVDSADVSWVPLDMDDDGHCNDCDDSGDDNKHQTAKDRVGKDGDCFFLMTYLGAGLDGRAWACRSRGNAWHARGCVLKFAHDDRWDRNTDCAEVQPASLCREMHLWRSLWGVDEARVLHLAGRPALLMPFAHPVTVTSNRGVLCVDPQTRAEVVGAIERMAAHGLCHDDLTWRHVGCIQRPDGRQQVVLFDLARVKVMSPAEATVAMRSQLDLD</sequence>
<dbReference type="InterPro" id="IPR045417">
    <property type="entry name" value="DUF5898"/>
</dbReference>
<dbReference type="Pfam" id="PF19250">
    <property type="entry name" value="DUF5898"/>
    <property type="match status" value="1"/>
</dbReference>
<protein>
    <recommendedName>
        <fullName evidence="2">DUF5898 domain-containing protein</fullName>
    </recommendedName>
</protein>
<dbReference type="Proteomes" id="UP001237152">
    <property type="component" value="Segment"/>
</dbReference>
<dbReference type="EMBL" id="MK174290">
    <property type="protein sequence ID" value="QBZ80797.1"/>
    <property type="molecule type" value="Genomic_DNA"/>
</dbReference>
<dbReference type="PANTHER" id="PTHR34871:SF1">
    <property type="entry name" value="DUF5898 DOMAIN-CONTAINING PROTEIN"/>
    <property type="match status" value="1"/>
</dbReference>
<evidence type="ECO:0000313" key="4">
    <source>
        <dbReference type="Proteomes" id="UP001237152"/>
    </source>
</evidence>
<feature type="region of interest" description="Disordered" evidence="1">
    <location>
        <begin position="1"/>
        <end position="20"/>
    </location>
</feature>
<evidence type="ECO:0000259" key="2">
    <source>
        <dbReference type="Pfam" id="PF19250"/>
    </source>
</evidence>
<evidence type="ECO:0000313" key="3">
    <source>
        <dbReference type="EMBL" id="QBZ80797.1"/>
    </source>
</evidence>
<evidence type="ECO:0000256" key="1">
    <source>
        <dbReference type="SAM" id="MobiDB-lite"/>
    </source>
</evidence>
<name>A0A4D6EGH0_9VIRU</name>
<organism evidence="3 4">
    <name type="scientific">Pandoravirus celtis</name>
    <dbReference type="NCBI Taxonomy" id="2568002"/>
    <lineage>
        <taxon>Viruses</taxon>
        <taxon>Pandoravirus</taxon>
    </lineage>
</organism>
<reference evidence="3" key="1">
    <citation type="journal article" date="2019" name="Front. Microbiol.">
        <title>Pandoravirus Celtis Illustrates the Microevolution Processes at Work in the Giant Pandoraviridae Genomes.</title>
        <authorList>
            <person name="Legendre M."/>
            <person name="Alempic J.M."/>
            <person name="Philippe N."/>
            <person name="Lartigue A."/>
            <person name="Jeudy S."/>
            <person name="Poirot O."/>
            <person name="Ta N.T."/>
            <person name="Nin S."/>
            <person name="Coute Y."/>
            <person name="Abergel C."/>
            <person name="Claverie J.M."/>
        </authorList>
    </citation>
    <scope>NUCLEOTIDE SEQUENCE</scope>
</reference>
<gene>
    <name evidence="3" type="ORF">pclt_cds_199</name>
</gene>
<accession>A0A4D6EGH0</accession>
<dbReference type="PANTHER" id="PTHR34871">
    <property type="entry name" value="DUF5898 DOMAIN-CONTAINING PROTEIN"/>
    <property type="match status" value="1"/>
</dbReference>
<feature type="compositionally biased region" description="Low complexity" evidence="1">
    <location>
        <begin position="10"/>
        <end position="19"/>
    </location>
</feature>